<proteinExistence type="predicted"/>
<protein>
    <submittedName>
        <fullName evidence="1">Uncharacterized protein</fullName>
    </submittedName>
</protein>
<reference evidence="1" key="1">
    <citation type="submission" date="2022-02" db="EMBL/GenBank/DDBJ databases">
        <title>Plant Genome Project.</title>
        <authorList>
            <person name="Zhang R.-G."/>
        </authorList>
    </citation>
    <scope>NUCLEOTIDE SEQUENCE</scope>
    <source>
        <strain evidence="1">AT1</strain>
    </source>
</reference>
<evidence type="ECO:0000313" key="2">
    <source>
        <dbReference type="Proteomes" id="UP001062846"/>
    </source>
</evidence>
<name>A0ACC0Q9D4_RHOML</name>
<keyword evidence="2" id="KW-1185">Reference proteome</keyword>
<dbReference type="Proteomes" id="UP001062846">
    <property type="component" value="Chromosome 1"/>
</dbReference>
<evidence type="ECO:0000313" key="1">
    <source>
        <dbReference type="EMBL" id="KAI8573353.1"/>
    </source>
</evidence>
<sequence>MDDRLRQGNEHSPNYINPKFFSIRVHHGGNFSVERGMKCYVGGQISYSDYEDRDRVSILDLKEIAKKCGLTDVVDFYYNVPSSVQDGGFIIMQTDNHIMDMVRHIKDNVVEIFLVISSGLEDVDVANWDWECGNFPESGNTIERLGDVADDGMQGDVDSESDANYDIFIDSDYDLSDEDDRMYEENVDVNTEWAGSKNSMINGDERDSEDDLMYEGKEEVSDSDDGFSSLNEAEWEDEQRASKAQVFRSLKGKEEPVFCMGMLFRNRAQLAGAIRQHSILQGREIRFLKNETTRVRAKCKVYKEEEGKVDCTWEISATNRATSNKTLKVVAYNPNHNCGRIWDNKLMNSSWLARIYFDDIRISPSIKTKELVEKHLIRDIQIVNEPTWTIISDKQKGLENAIKELLPSIEHRHCVRHLHNNFKNAGFPGQVLHDKMWNLATASYVGKFNFLMEELKKEDLRAFTWLSHQDRNPCHWSRSHFILTPKCDILLNNLCEPFNKAILCARDKPILTMLERLRTYFMNRLEEKRKFATKWVDDLGPKIHKKIEKIKKYGDFIIVPCGGQEFEARAIRGGQYTVNLQAQTCSCRRWDLTGIPCEHAATVIAREGGRPEDYVSAWYHKHSFLASYNHIMHPMNGSDMWEKSGKPPIEPTEFTRQPGRPKKASRREPDEPPKNQYKLGKIGVKMTCRRCGT</sequence>
<comment type="caution">
    <text evidence="1">The sequence shown here is derived from an EMBL/GenBank/DDBJ whole genome shotgun (WGS) entry which is preliminary data.</text>
</comment>
<organism evidence="1 2">
    <name type="scientific">Rhododendron molle</name>
    <name type="common">Chinese azalea</name>
    <name type="synonym">Azalea mollis</name>
    <dbReference type="NCBI Taxonomy" id="49168"/>
    <lineage>
        <taxon>Eukaryota</taxon>
        <taxon>Viridiplantae</taxon>
        <taxon>Streptophyta</taxon>
        <taxon>Embryophyta</taxon>
        <taxon>Tracheophyta</taxon>
        <taxon>Spermatophyta</taxon>
        <taxon>Magnoliopsida</taxon>
        <taxon>eudicotyledons</taxon>
        <taxon>Gunneridae</taxon>
        <taxon>Pentapetalae</taxon>
        <taxon>asterids</taxon>
        <taxon>Ericales</taxon>
        <taxon>Ericaceae</taxon>
        <taxon>Ericoideae</taxon>
        <taxon>Rhodoreae</taxon>
        <taxon>Rhododendron</taxon>
    </lineage>
</organism>
<dbReference type="EMBL" id="CM046388">
    <property type="protein sequence ID" value="KAI8573353.1"/>
    <property type="molecule type" value="Genomic_DNA"/>
</dbReference>
<gene>
    <name evidence="1" type="ORF">RHMOL_Rhmol01G0270400</name>
</gene>
<accession>A0ACC0Q9D4</accession>